<keyword evidence="1" id="KW-0812">Transmembrane</keyword>
<organism evidence="2 3">
    <name type="scientific">Candidatus Thiodiazotropha endoloripes</name>
    <dbReference type="NCBI Taxonomy" id="1818881"/>
    <lineage>
        <taxon>Bacteria</taxon>
        <taxon>Pseudomonadati</taxon>
        <taxon>Pseudomonadota</taxon>
        <taxon>Gammaproteobacteria</taxon>
        <taxon>Chromatiales</taxon>
        <taxon>Sedimenticolaceae</taxon>
        <taxon>Candidatus Thiodiazotropha</taxon>
    </lineage>
</organism>
<dbReference type="STRING" id="1818881.A3196_13125"/>
<dbReference type="AlphaFoldDB" id="A0A1E2US72"/>
<gene>
    <name evidence="2" type="ORF">A3196_13125</name>
</gene>
<feature type="transmembrane region" description="Helical" evidence="1">
    <location>
        <begin position="17"/>
        <end position="36"/>
    </location>
</feature>
<sequence>MNSLAQQPPASRNLTSLWILVAITALPLIAAWLFFLNPQWLPSGRTHHGVLIDPPRAVASIDLKTIDQSSFDWLTLEGMWTLLVISERSCDAACLETLIKVRQIRKATAANRQRIARGLIILPGSDGTLQTPSLDGLDGTHLLIPEDGQQSAVRTLFPLAEFEDSVPIFVIDPRGDLMMRYDTPQVTSKQILKDLERLLKASQTWSQGGQYGHQ</sequence>
<reference evidence="2 3" key="1">
    <citation type="submission" date="2016-03" db="EMBL/GenBank/DDBJ databases">
        <title>Chemosynthetic sulphur-oxidizing symbionts of marine invertebrate animals are capable of nitrogen fixation.</title>
        <authorList>
            <person name="Petersen J.M."/>
            <person name="Kemper A."/>
            <person name="Gruber-Vodicka H."/>
            <person name="Cardini U."/>
            <person name="Geest Mvander."/>
            <person name="Kleiner M."/>
            <person name="Bulgheresi S."/>
            <person name="Fussmann M."/>
            <person name="Herbold C."/>
            <person name="Seah B.K.B."/>
            <person name="Antony C.Paul."/>
            <person name="Liu D."/>
            <person name="Belitz A."/>
            <person name="Weber M."/>
        </authorList>
    </citation>
    <scope>NUCLEOTIDE SEQUENCE [LARGE SCALE GENOMIC DNA]</scope>
    <source>
        <strain evidence="2">G_D</strain>
    </source>
</reference>
<accession>A0A1E2US72</accession>
<dbReference type="Proteomes" id="UP000094849">
    <property type="component" value="Unassembled WGS sequence"/>
</dbReference>
<evidence type="ECO:0008006" key="4">
    <source>
        <dbReference type="Google" id="ProtNLM"/>
    </source>
</evidence>
<dbReference type="RefSeq" id="WP_069005642.1">
    <property type="nucleotide sequence ID" value="NZ_LVJW01000003.1"/>
</dbReference>
<evidence type="ECO:0000313" key="3">
    <source>
        <dbReference type="Proteomes" id="UP000094849"/>
    </source>
</evidence>
<evidence type="ECO:0000256" key="1">
    <source>
        <dbReference type="SAM" id="Phobius"/>
    </source>
</evidence>
<comment type="caution">
    <text evidence="2">The sequence shown here is derived from an EMBL/GenBank/DDBJ whole genome shotgun (WGS) entry which is preliminary data.</text>
</comment>
<evidence type="ECO:0000313" key="2">
    <source>
        <dbReference type="EMBL" id="ODB97617.1"/>
    </source>
</evidence>
<keyword evidence="1" id="KW-1133">Transmembrane helix</keyword>
<proteinExistence type="predicted"/>
<protein>
    <recommendedName>
        <fullName evidence="4">Thioredoxin domain-containing protein</fullName>
    </recommendedName>
</protein>
<keyword evidence="3" id="KW-1185">Reference proteome</keyword>
<dbReference type="SUPFAM" id="SSF52833">
    <property type="entry name" value="Thioredoxin-like"/>
    <property type="match status" value="1"/>
</dbReference>
<name>A0A1E2US72_9GAMM</name>
<dbReference type="EMBL" id="LVJZ01000003">
    <property type="protein sequence ID" value="ODB97617.1"/>
    <property type="molecule type" value="Genomic_DNA"/>
</dbReference>
<dbReference type="OrthoDB" id="9785445at2"/>
<dbReference type="InterPro" id="IPR036249">
    <property type="entry name" value="Thioredoxin-like_sf"/>
</dbReference>
<keyword evidence="1" id="KW-0472">Membrane</keyword>